<keyword evidence="5" id="KW-1185">Reference proteome</keyword>
<gene>
    <name evidence="4" type="ORF">NGTWS1702_15180</name>
</gene>
<dbReference type="PANTHER" id="PTHR48081">
    <property type="entry name" value="AB HYDROLASE SUPERFAMILY PROTEIN C4A8.06C"/>
    <property type="match status" value="1"/>
</dbReference>
<dbReference type="InterPro" id="IPR029058">
    <property type="entry name" value="AB_hydrolase_fold"/>
</dbReference>
<dbReference type="Pfam" id="PF07859">
    <property type="entry name" value="Abhydrolase_3"/>
    <property type="match status" value="1"/>
</dbReference>
<name>A0ABQ4VAE1_9MYCO</name>
<organism evidence="4 5">
    <name type="scientific">Mycolicibacterium cyprinidarum</name>
    <dbReference type="NCBI Taxonomy" id="2860311"/>
    <lineage>
        <taxon>Bacteria</taxon>
        <taxon>Bacillati</taxon>
        <taxon>Actinomycetota</taxon>
        <taxon>Actinomycetes</taxon>
        <taxon>Mycobacteriales</taxon>
        <taxon>Mycobacteriaceae</taxon>
        <taxon>Mycolicibacterium</taxon>
    </lineage>
</organism>
<protein>
    <recommendedName>
        <fullName evidence="3">Alpha/beta hydrolase fold-3 domain-containing protein</fullName>
    </recommendedName>
</protein>
<dbReference type="InterPro" id="IPR013094">
    <property type="entry name" value="AB_hydrolase_3"/>
</dbReference>
<feature type="region of interest" description="Disordered" evidence="2">
    <location>
        <begin position="1"/>
        <end position="34"/>
    </location>
</feature>
<evidence type="ECO:0000256" key="2">
    <source>
        <dbReference type="SAM" id="MobiDB-lite"/>
    </source>
</evidence>
<reference evidence="4 5" key="1">
    <citation type="submission" date="2021-08" db="EMBL/GenBank/DDBJ databases">
        <title>Draft genome sequence of Mycolicibacterium sp. NGTWS1702 strain.</title>
        <authorList>
            <person name="Matsumoto M."/>
            <person name="Tang B.C.C."/>
            <person name="Machida Y."/>
            <person name="Matoyama H."/>
            <person name="Kishihara T."/>
            <person name="Sato S."/>
            <person name="Kondo I."/>
            <person name="Sano M."/>
            <person name="Kato G."/>
        </authorList>
    </citation>
    <scope>NUCLEOTIDE SEQUENCE [LARGE SCALE GENOMIC DNA]</scope>
    <source>
        <strain evidence="4 5">NGTWSNA01</strain>
    </source>
</reference>
<dbReference type="Gene3D" id="3.40.50.1820">
    <property type="entry name" value="alpha/beta hydrolase"/>
    <property type="match status" value="1"/>
</dbReference>
<accession>A0ABQ4VAE1</accession>
<dbReference type="EMBL" id="BPRH01001602">
    <property type="protein sequence ID" value="GJF13996.1"/>
    <property type="molecule type" value="Genomic_DNA"/>
</dbReference>
<dbReference type="InterPro" id="IPR050300">
    <property type="entry name" value="GDXG_lipolytic_enzyme"/>
</dbReference>
<proteinExistence type="predicted"/>
<dbReference type="Proteomes" id="UP001060504">
    <property type="component" value="Unassembled WGS sequence"/>
</dbReference>
<evidence type="ECO:0000256" key="1">
    <source>
        <dbReference type="ARBA" id="ARBA00022801"/>
    </source>
</evidence>
<sequence length="366" mass="38780">MPARHGAEGATVTVMGYGRHADQDSTLGTDPRSDPRMVEALSRFGLEGRFPSSGLTVDSPLAQRHAFADMSEKGVGAILDALAQELPEVEGVSSTSTIITGVDGNDITLFISRPVDATEPMPAVLHLHGGGMAIGSAADLAYVRLREYLAATGVVVVGVEFRNSSAKLGAHPYPAGLDDCASAARWVSVNRGELGVTHFIASGESGGGNLTLTLAHKAKREGWIDEIAGFYAQCPFISNRWLEHCDDLPSLQENDEYFISREQSALLGSLYDPDGTNATEATCWAAMVTDDEMRGLPPHVISVNELDPLRDEGLLYYRRLLRAGVPAVGRVVAGTCHGGDLLLGSAMPDVFGASIRDVSGFARSLG</sequence>
<evidence type="ECO:0000313" key="5">
    <source>
        <dbReference type="Proteomes" id="UP001060504"/>
    </source>
</evidence>
<dbReference type="PANTHER" id="PTHR48081:SF8">
    <property type="entry name" value="ALPHA_BETA HYDROLASE FOLD-3 DOMAIN-CONTAINING PROTEIN-RELATED"/>
    <property type="match status" value="1"/>
</dbReference>
<dbReference type="SUPFAM" id="SSF53474">
    <property type="entry name" value="alpha/beta-Hydrolases"/>
    <property type="match status" value="1"/>
</dbReference>
<evidence type="ECO:0000259" key="3">
    <source>
        <dbReference type="Pfam" id="PF07859"/>
    </source>
</evidence>
<keyword evidence="1" id="KW-0378">Hydrolase</keyword>
<evidence type="ECO:0000313" key="4">
    <source>
        <dbReference type="EMBL" id="GJF13996.1"/>
    </source>
</evidence>
<feature type="domain" description="Alpha/beta hydrolase fold-3" evidence="3">
    <location>
        <begin position="124"/>
        <end position="338"/>
    </location>
</feature>
<comment type="caution">
    <text evidence="4">The sequence shown here is derived from an EMBL/GenBank/DDBJ whole genome shotgun (WGS) entry which is preliminary data.</text>
</comment>